<dbReference type="STRING" id="33903.AQJ43_20580"/>
<dbReference type="EMBL" id="BJHY01000001">
    <property type="protein sequence ID" value="GDY75501.1"/>
    <property type="molecule type" value="Genomic_DNA"/>
</dbReference>
<dbReference type="RefSeq" id="WP_010985729.1">
    <property type="nucleotide sequence ID" value="NZ_BAABTN010000045.1"/>
</dbReference>
<evidence type="ECO:0000256" key="4">
    <source>
        <dbReference type="SAM" id="Phobius"/>
    </source>
</evidence>
<keyword evidence="4" id="KW-0472">Membrane</keyword>
<evidence type="ECO:0000313" key="8">
    <source>
        <dbReference type="Proteomes" id="UP000302139"/>
    </source>
</evidence>
<dbReference type="Proteomes" id="UP000299211">
    <property type="component" value="Unassembled WGS sequence"/>
</dbReference>
<evidence type="ECO:0000313" key="7">
    <source>
        <dbReference type="Proteomes" id="UP000299211"/>
    </source>
</evidence>
<feature type="compositionally biased region" description="Polar residues" evidence="3">
    <location>
        <begin position="216"/>
        <end position="226"/>
    </location>
</feature>
<dbReference type="InterPro" id="IPR041916">
    <property type="entry name" value="Anti_sigma_zinc_sf"/>
</dbReference>
<organism evidence="6 7">
    <name type="scientific">Streptomyces avermitilis</name>
    <dbReference type="NCBI Taxonomy" id="33903"/>
    <lineage>
        <taxon>Bacteria</taxon>
        <taxon>Bacillati</taxon>
        <taxon>Actinomycetota</taxon>
        <taxon>Actinomycetes</taxon>
        <taxon>Kitasatosporales</taxon>
        <taxon>Streptomycetaceae</taxon>
        <taxon>Streptomyces</taxon>
    </lineage>
</organism>
<sequence length="307" mass="31629">MTSTTDTAGHPEVEEISDLTEGLLPPSRTADVRRHLDDCVLCADVYDSLEEIRGLLGTLPTPARMPDDVAGRIDAALAAEALLDSSAPALDSGVAAPAESATAHVSRETSAATPADRPTGRPRAATGPGRTNVRRRGRRRIALGAVFTAAALGLGTLWVQTLNDDTGKTSGPSALHTDAAHTYSDGKLGSQVADLLSTKKAGGRTGSGKPSMGIESDSTGATGMKPNNTFGTATVKVPTCIERAIPDDHVLLAADKGVYEGVGVYLLVTPDSSDSTRVAAYVVDAACTKQASPAPGKVLLKRSYARS</sequence>
<dbReference type="OMA" id="MTGDTHY"/>
<reference evidence="5 8" key="2">
    <citation type="submission" date="2019-04" db="EMBL/GenBank/DDBJ databases">
        <title>Draft genome sequences of Streptomyces avermitilis NBRC 14893.</title>
        <authorList>
            <person name="Komaki H."/>
            <person name="Tamura T."/>
            <person name="Hosoyama A."/>
        </authorList>
    </citation>
    <scope>NUCLEOTIDE SEQUENCE [LARGE SCALE GENOMIC DNA]</scope>
    <source>
        <strain evidence="5 8">NBRC 14893</strain>
    </source>
</reference>
<evidence type="ECO:0008006" key="9">
    <source>
        <dbReference type="Google" id="ProtNLM"/>
    </source>
</evidence>
<dbReference type="Gene3D" id="1.10.10.1320">
    <property type="entry name" value="Anti-sigma factor, zinc-finger domain"/>
    <property type="match status" value="1"/>
</dbReference>
<gene>
    <name evidence="5" type="ORF">SAV14893_037300</name>
    <name evidence="6" type="ORF">SAV31267_049860</name>
</gene>
<feature type="region of interest" description="Disordered" evidence="3">
    <location>
        <begin position="1"/>
        <end position="24"/>
    </location>
</feature>
<evidence type="ECO:0000256" key="3">
    <source>
        <dbReference type="SAM" id="MobiDB-lite"/>
    </source>
</evidence>
<reference evidence="6 7" key="1">
    <citation type="submission" date="2019-04" db="EMBL/GenBank/DDBJ databases">
        <title>Draft genome sequences of Streptomyces avermitilis ATCC 31267.</title>
        <authorList>
            <person name="Komaki H."/>
            <person name="Tamura T."/>
            <person name="Hosoyama A."/>
        </authorList>
    </citation>
    <scope>NUCLEOTIDE SEQUENCE [LARGE SCALE GENOMIC DNA]</scope>
    <source>
        <strain evidence="6 7">ATCC 31267</strain>
    </source>
</reference>
<feature type="region of interest" description="Disordered" evidence="3">
    <location>
        <begin position="94"/>
        <end position="137"/>
    </location>
</feature>
<dbReference type="AlphaFoldDB" id="A0A4D4MTL8"/>
<keyword evidence="1" id="KW-0805">Transcription regulation</keyword>
<comment type="caution">
    <text evidence="6">The sequence shown here is derived from an EMBL/GenBank/DDBJ whole genome shotgun (WGS) entry which is preliminary data.</text>
</comment>
<evidence type="ECO:0000313" key="6">
    <source>
        <dbReference type="EMBL" id="GDY75501.1"/>
    </source>
</evidence>
<feature type="region of interest" description="Disordered" evidence="3">
    <location>
        <begin position="199"/>
        <end position="226"/>
    </location>
</feature>
<evidence type="ECO:0000256" key="1">
    <source>
        <dbReference type="ARBA" id="ARBA00023015"/>
    </source>
</evidence>
<dbReference type="GeneID" id="41541385"/>
<evidence type="ECO:0000313" key="5">
    <source>
        <dbReference type="EMBL" id="GDY64337.1"/>
    </source>
</evidence>
<keyword evidence="4" id="KW-0812">Transmembrane</keyword>
<accession>A0A4D4MTL8</accession>
<proteinExistence type="predicted"/>
<protein>
    <recommendedName>
        <fullName evidence="9">Zinc-finger domain-containing protein</fullName>
    </recommendedName>
</protein>
<evidence type="ECO:0000256" key="2">
    <source>
        <dbReference type="ARBA" id="ARBA00023163"/>
    </source>
</evidence>
<dbReference type="Proteomes" id="UP000302139">
    <property type="component" value="Unassembled WGS sequence"/>
</dbReference>
<keyword evidence="2" id="KW-0804">Transcription</keyword>
<dbReference type="EMBL" id="BJHX01000001">
    <property type="protein sequence ID" value="GDY64337.1"/>
    <property type="molecule type" value="Genomic_DNA"/>
</dbReference>
<name>A0A4D4MTL8_STRAX</name>
<keyword evidence="4" id="KW-1133">Transmembrane helix</keyword>
<feature type="transmembrane region" description="Helical" evidence="4">
    <location>
        <begin position="141"/>
        <end position="159"/>
    </location>
</feature>